<dbReference type="CDD" id="cd09904">
    <property type="entry name" value="H3TH_XPG"/>
    <property type="match status" value="1"/>
</dbReference>
<evidence type="ECO:0000256" key="12">
    <source>
        <dbReference type="ARBA" id="ARBA00038112"/>
    </source>
</evidence>
<dbReference type="SMART" id="SM00485">
    <property type="entry name" value="XPGN"/>
    <property type="match status" value="1"/>
</dbReference>
<keyword evidence="4" id="KW-0540">Nuclease</keyword>
<keyword evidence="7" id="KW-0227">DNA damage</keyword>
<dbReference type="Gene3D" id="3.40.50.1010">
    <property type="entry name" value="5'-nuclease"/>
    <property type="match status" value="2"/>
</dbReference>
<feature type="compositionally biased region" description="Basic residues" evidence="13">
    <location>
        <begin position="1031"/>
        <end position="1058"/>
    </location>
</feature>
<evidence type="ECO:0000256" key="1">
    <source>
        <dbReference type="ARBA" id="ARBA00001946"/>
    </source>
</evidence>
<dbReference type="PROSITE" id="PS00841">
    <property type="entry name" value="XPG_1"/>
    <property type="match status" value="1"/>
</dbReference>
<evidence type="ECO:0000256" key="13">
    <source>
        <dbReference type="SAM" id="MobiDB-lite"/>
    </source>
</evidence>
<dbReference type="InterPro" id="IPR006085">
    <property type="entry name" value="XPG_DNA_repair_N"/>
</dbReference>
<feature type="compositionally biased region" description="Polar residues" evidence="13">
    <location>
        <begin position="1111"/>
        <end position="1123"/>
    </location>
</feature>
<dbReference type="SMART" id="SM00484">
    <property type="entry name" value="XPGI"/>
    <property type="match status" value="1"/>
</dbReference>
<evidence type="ECO:0000256" key="8">
    <source>
        <dbReference type="ARBA" id="ARBA00022801"/>
    </source>
</evidence>
<evidence type="ECO:0000313" key="17">
    <source>
        <dbReference type="Proteomes" id="UP000749559"/>
    </source>
</evidence>
<feature type="region of interest" description="Disordered" evidence="13">
    <location>
        <begin position="412"/>
        <end position="438"/>
    </location>
</feature>
<accession>A0A8S4NIT7</accession>
<evidence type="ECO:0000256" key="9">
    <source>
        <dbReference type="ARBA" id="ARBA00022842"/>
    </source>
</evidence>
<keyword evidence="8" id="KW-0378">Hydrolase</keyword>
<dbReference type="FunFam" id="1.10.150.20:FF:000030">
    <property type="entry name" value="Flap endonuclease GEN-like 1"/>
    <property type="match status" value="1"/>
</dbReference>
<protein>
    <submittedName>
        <fullName evidence="16">Uncharacterized protein</fullName>
    </submittedName>
</protein>
<feature type="domain" description="XPG-I" evidence="14">
    <location>
        <begin position="765"/>
        <end position="834"/>
    </location>
</feature>
<dbReference type="GO" id="GO:0005634">
    <property type="term" value="C:nucleus"/>
    <property type="evidence" value="ECO:0007669"/>
    <property type="project" value="UniProtKB-SubCell"/>
</dbReference>
<dbReference type="SMART" id="SM00279">
    <property type="entry name" value="HhH2"/>
    <property type="match status" value="1"/>
</dbReference>
<evidence type="ECO:0000259" key="15">
    <source>
        <dbReference type="SMART" id="SM00485"/>
    </source>
</evidence>
<dbReference type="Pfam" id="PF00752">
    <property type="entry name" value="XPG_N"/>
    <property type="match status" value="1"/>
</dbReference>
<gene>
    <name evidence="16" type="ORF">OFUS_LOCUS7771</name>
</gene>
<feature type="compositionally biased region" description="Acidic residues" evidence="13">
    <location>
        <begin position="1098"/>
        <end position="1107"/>
    </location>
</feature>
<dbReference type="PRINTS" id="PR00853">
    <property type="entry name" value="XPGRADSUPER"/>
</dbReference>
<dbReference type="InterPro" id="IPR001044">
    <property type="entry name" value="XPG/Rad2_eukaryotes"/>
</dbReference>
<dbReference type="GO" id="GO:0000400">
    <property type="term" value="F:four-way junction DNA binding"/>
    <property type="evidence" value="ECO:0007669"/>
    <property type="project" value="UniProtKB-ARBA"/>
</dbReference>
<feature type="compositionally biased region" description="Polar residues" evidence="13">
    <location>
        <begin position="619"/>
        <end position="635"/>
    </location>
</feature>
<evidence type="ECO:0000256" key="11">
    <source>
        <dbReference type="ARBA" id="ARBA00023242"/>
    </source>
</evidence>
<dbReference type="PANTHER" id="PTHR16171:SF7">
    <property type="entry name" value="DNA REPAIR PROTEIN RAD2"/>
    <property type="match status" value="1"/>
</dbReference>
<sequence>MKGMRDKSGNPLPNAHLIGLFNRVCKLLFYQIKPIFVFDGGVPALKRQTMAARRLTKEVANRASSKTSEKILKNYMKSQAIRTIMAETGQEQTAPMLPPTSQNAPADIYDLPPLPDSIDGEDDMDYDWSDRHERLKEIEKEYQNIEAIDVESEEFKDMPPEVQHEVLMEIRQRRKENYEVQGDLPEDANDFSSFQITKLLKQNKLSSKIEDLRKEMNLKSVGAAPLNFDFGDEVESNRVMSEDAAHYVLIKGLKNAPQSIYDMVDEEGRTLNINVAKERLLELKAGSLPFSEYVENKKETVENESLEKSEPDIIEDISFEETETGYEKSTKSGLTPWKVKKSKPIKQNEISATNDVQTLNSTLNTYNTENKEITKNVITIDDDEINENANRVETLKEENMEMDFSTAGGFIPESDSEHEDNMSGGFINDTDNEPNEITNDVNAEAQNNIDSAQEKSNKTPIKADANDAATQARLDILSALKKQVETLKAGNIETKFDEPLDNAECKAEENLPISRSSPQYIQLELPDEESNSYDANNKDNPKVKQETVEIDDVRSAKSHIEQRNDARVGNPERNDFIQLDIPDADIHDYVQNIPKYGIDIENQSEMLIGQDSKTDSVHPNDTATPTSSQSVIKTTSNDDRKRALTDDESAGNLPKRSKMPNSTDSSSDTEKSMVINIDLGTSSQPDVDLFPVSLFTTSEPHHTEEKSSSLKDITPLQGITNEDLGEMANDLYLENIDLEKKRSDQERVATSITDQMHQEAQDLLQLFGLPFIVSPMEAEAQCAYLDLTGQSNGSITDDSDIWLFGAKHVYKNFFNQNRHVELYRGVDIRSQLALTREDMISIALLCGSDYTPGLQGVGAVTAMEILAEFKMLTNEGGDVLRNFKDWWTEAQTQLRTPLESKIRSKLRRLTVTPGFPSDAVREAYIAPTVDDSKEKFTWDTPDLDLLRQYAKDKFRWPKGKVDEMLLPVIQKLNEKQTQKRINSYFQPGTIASIGIPQKLHSKRIKQVLHKLHGDFQPSPETNHDEEQSKKSAPKKAGKTQKKQTTKRKAPSKTRNPKKPRVENQGRIVERSNLSESSSESETETTDKSDKAKEPSIYVDDDDNEDQDEGQRSNNEACTENTSRWDYFKDMNLRKPNYKPPRNQKKHRVVKSTLGRIDFEKISQEENEDRKQKAAEILKKTRTDKNLRDKSSFKEDGITKAESIIKNKLKNKKRK</sequence>
<keyword evidence="17" id="KW-1185">Reference proteome</keyword>
<dbReference type="CDD" id="cd09868">
    <property type="entry name" value="PIN_XPG_RAD2"/>
    <property type="match status" value="1"/>
</dbReference>
<dbReference type="GO" id="GO:0017108">
    <property type="term" value="F:5'-flap endonuclease activity"/>
    <property type="evidence" value="ECO:0007669"/>
    <property type="project" value="UniProtKB-ARBA"/>
</dbReference>
<dbReference type="GO" id="GO:0006289">
    <property type="term" value="P:nucleotide-excision repair"/>
    <property type="evidence" value="ECO:0007669"/>
    <property type="project" value="InterPro"/>
</dbReference>
<feature type="region of interest" description="Disordered" evidence="13">
    <location>
        <begin position="611"/>
        <end position="670"/>
    </location>
</feature>
<keyword evidence="11" id="KW-0539">Nucleus</keyword>
<name>A0A8S4NIT7_OWEFU</name>
<evidence type="ECO:0000256" key="5">
    <source>
        <dbReference type="ARBA" id="ARBA00022723"/>
    </source>
</evidence>
<keyword evidence="9" id="KW-0460">Magnesium</keyword>
<keyword evidence="6" id="KW-0255">Endonuclease</keyword>
<feature type="compositionally biased region" description="Basic and acidic residues" evidence="13">
    <location>
        <begin position="1059"/>
        <end position="1069"/>
    </location>
</feature>
<dbReference type="InterPro" id="IPR006084">
    <property type="entry name" value="XPG/Rad2"/>
</dbReference>
<proteinExistence type="inferred from homology"/>
<dbReference type="PANTHER" id="PTHR16171">
    <property type="entry name" value="DNA REPAIR PROTEIN COMPLEMENTING XP-G CELLS-RELATED"/>
    <property type="match status" value="1"/>
</dbReference>
<feature type="region of interest" description="Disordered" evidence="13">
    <location>
        <begin position="1013"/>
        <end position="1148"/>
    </location>
</feature>
<feature type="domain" description="XPG N-terminal" evidence="15">
    <location>
        <begin position="1"/>
        <end position="60"/>
    </location>
</feature>
<dbReference type="InterPro" id="IPR019974">
    <property type="entry name" value="XPG_CS"/>
</dbReference>
<evidence type="ECO:0000313" key="16">
    <source>
        <dbReference type="EMBL" id="CAH1781165.1"/>
    </source>
</evidence>
<dbReference type="EMBL" id="CAIIXF020000004">
    <property type="protein sequence ID" value="CAH1781165.1"/>
    <property type="molecule type" value="Genomic_DNA"/>
</dbReference>
<feature type="compositionally biased region" description="Basic and acidic residues" evidence="13">
    <location>
        <begin position="636"/>
        <end position="645"/>
    </location>
</feature>
<evidence type="ECO:0000256" key="6">
    <source>
        <dbReference type="ARBA" id="ARBA00022759"/>
    </source>
</evidence>
<feature type="compositionally biased region" description="Basic and acidic residues" evidence="13">
    <location>
        <begin position="1084"/>
        <end position="1093"/>
    </location>
</feature>
<comment type="subcellular location">
    <subcellularLocation>
        <location evidence="2">Nucleus</location>
    </subcellularLocation>
</comment>
<dbReference type="InterPro" id="IPR006086">
    <property type="entry name" value="XPG-I_dom"/>
</dbReference>
<dbReference type="Proteomes" id="UP000749559">
    <property type="component" value="Unassembled WGS sequence"/>
</dbReference>
<dbReference type="Pfam" id="PF00867">
    <property type="entry name" value="XPG_I"/>
    <property type="match status" value="1"/>
</dbReference>
<evidence type="ECO:0000259" key="14">
    <source>
        <dbReference type="SMART" id="SM00484"/>
    </source>
</evidence>
<dbReference type="OrthoDB" id="2959108at2759"/>
<evidence type="ECO:0000256" key="3">
    <source>
        <dbReference type="ARBA" id="ARBA00005283"/>
    </source>
</evidence>
<keyword evidence="5" id="KW-0479">Metal-binding</keyword>
<dbReference type="SUPFAM" id="SSF88723">
    <property type="entry name" value="PIN domain-like"/>
    <property type="match status" value="1"/>
</dbReference>
<keyword evidence="10" id="KW-0234">DNA repair</keyword>
<dbReference type="InterPro" id="IPR008918">
    <property type="entry name" value="HhH2"/>
</dbReference>
<comment type="similarity">
    <text evidence="3">Belongs to the XPG/RAD2 endonuclease family. XPG subfamily.</text>
</comment>
<dbReference type="InterPro" id="IPR036279">
    <property type="entry name" value="5-3_exonuclease_C_sf"/>
</dbReference>
<dbReference type="SUPFAM" id="SSF47807">
    <property type="entry name" value="5' to 3' exonuclease, C-terminal subdomain"/>
    <property type="match status" value="1"/>
</dbReference>
<comment type="similarity">
    <text evidence="12">Belongs to the XPG/RAD2 endonuclease family. GEN subfamily.</text>
</comment>
<dbReference type="GO" id="GO:0003697">
    <property type="term" value="F:single-stranded DNA binding"/>
    <property type="evidence" value="ECO:0007669"/>
    <property type="project" value="InterPro"/>
</dbReference>
<reference evidence="16" key="1">
    <citation type="submission" date="2022-03" db="EMBL/GenBank/DDBJ databases">
        <authorList>
            <person name="Martin C."/>
        </authorList>
    </citation>
    <scope>NUCLEOTIDE SEQUENCE</scope>
</reference>
<evidence type="ECO:0000256" key="10">
    <source>
        <dbReference type="ARBA" id="ARBA00023204"/>
    </source>
</evidence>
<dbReference type="InterPro" id="IPR029060">
    <property type="entry name" value="PIN-like_dom_sf"/>
</dbReference>
<dbReference type="AlphaFoldDB" id="A0A8S4NIT7"/>
<dbReference type="GO" id="GO:0008821">
    <property type="term" value="F:crossover junction DNA endonuclease activity"/>
    <property type="evidence" value="ECO:0007669"/>
    <property type="project" value="UniProtKB-ARBA"/>
</dbReference>
<dbReference type="Gene3D" id="1.10.150.20">
    <property type="entry name" value="5' to 3' exonuclease, C-terminal subdomain"/>
    <property type="match status" value="1"/>
</dbReference>
<dbReference type="GO" id="GO:0046872">
    <property type="term" value="F:metal ion binding"/>
    <property type="evidence" value="ECO:0007669"/>
    <property type="project" value="UniProtKB-KW"/>
</dbReference>
<dbReference type="PRINTS" id="PR00066">
    <property type="entry name" value="XRODRMPGMNTG"/>
</dbReference>
<evidence type="ECO:0000256" key="4">
    <source>
        <dbReference type="ARBA" id="ARBA00022722"/>
    </source>
</evidence>
<organism evidence="16 17">
    <name type="scientific">Owenia fusiformis</name>
    <name type="common">Polychaete worm</name>
    <dbReference type="NCBI Taxonomy" id="6347"/>
    <lineage>
        <taxon>Eukaryota</taxon>
        <taxon>Metazoa</taxon>
        <taxon>Spiralia</taxon>
        <taxon>Lophotrochozoa</taxon>
        <taxon>Annelida</taxon>
        <taxon>Polychaeta</taxon>
        <taxon>Sedentaria</taxon>
        <taxon>Canalipalpata</taxon>
        <taxon>Sabellida</taxon>
        <taxon>Oweniida</taxon>
        <taxon>Oweniidae</taxon>
        <taxon>Owenia</taxon>
    </lineage>
</organism>
<evidence type="ECO:0000256" key="7">
    <source>
        <dbReference type="ARBA" id="ARBA00022763"/>
    </source>
</evidence>
<comment type="caution">
    <text evidence="16">The sequence shown here is derived from an EMBL/GenBank/DDBJ whole genome shotgun (WGS) entry which is preliminary data.</text>
</comment>
<evidence type="ECO:0000256" key="2">
    <source>
        <dbReference type="ARBA" id="ARBA00004123"/>
    </source>
</evidence>
<comment type="cofactor">
    <cofactor evidence="1">
        <name>Mg(2+)</name>
        <dbReference type="ChEBI" id="CHEBI:18420"/>
    </cofactor>
</comment>